<protein>
    <submittedName>
        <fullName evidence="3">Uncharacterized protein</fullName>
    </submittedName>
</protein>
<keyword evidence="1" id="KW-0472">Membrane</keyword>
<keyword evidence="1" id="KW-0812">Transmembrane</keyword>
<feature type="chain" id="PRO_5015063537" evidence="2">
    <location>
        <begin position="22"/>
        <end position="200"/>
    </location>
</feature>
<sequence length="200" mass="22301">MKSKIYLVFILFFSSLTNSYADEAKLALSNISGSNQALAPFEKNKLENLNKEELLSIILKQDKSIDDINKKYESLKLELASQKEANTNLEFPVWISIVLGCVAILVTVLGVIVAILSIFGYQKIKDSATKIAEEKTLETATTVAKDVVNDQLQGIASTEVARLIAEGELREELERAVDMILRRNRDTQNATGFNKYPELD</sequence>
<evidence type="ECO:0000256" key="1">
    <source>
        <dbReference type="SAM" id="Phobius"/>
    </source>
</evidence>
<dbReference type="EMBL" id="CP018664">
    <property type="protein sequence ID" value="APP31446.1"/>
    <property type="molecule type" value="Genomic_DNA"/>
</dbReference>
<name>A0A1E3MB14_ACIBA</name>
<feature type="signal peptide" evidence="2">
    <location>
        <begin position="1"/>
        <end position="21"/>
    </location>
</feature>
<dbReference type="Proteomes" id="UP000072389">
    <property type="component" value="Chromosome"/>
</dbReference>
<accession>A0A1E3MB14</accession>
<dbReference type="RefSeq" id="WP_000837119.1">
    <property type="nucleotide sequence ID" value="NZ_AP022238.1"/>
</dbReference>
<gene>
    <name evidence="3" type="ORF">AUO97_11760</name>
</gene>
<keyword evidence="1" id="KW-1133">Transmembrane helix</keyword>
<dbReference type="AlphaFoldDB" id="A0A1E3MB14"/>
<feature type="transmembrane region" description="Helical" evidence="1">
    <location>
        <begin position="93"/>
        <end position="121"/>
    </location>
</feature>
<organism evidence="3 4">
    <name type="scientific">Acinetobacter baumannii</name>
    <dbReference type="NCBI Taxonomy" id="470"/>
    <lineage>
        <taxon>Bacteria</taxon>
        <taxon>Pseudomonadati</taxon>
        <taxon>Pseudomonadota</taxon>
        <taxon>Gammaproteobacteria</taxon>
        <taxon>Moraxellales</taxon>
        <taxon>Moraxellaceae</taxon>
        <taxon>Acinetobacter</taxon>
        <taxon>Acinetobacter calcoaceticus/baumannii complex</taxon>
    </lineage>
</organism>
<evidence type="ECO:0000313" key="3">
    <source>
        <dbReference type="EMBL" id="APP31446.1"/>
    </source>
</evidence>
<evidence type="ECO:0000256" key="2">
    <source>
        <dbReference type="SAM" id="SignalP"/>
    </source>
</evidence>
<evidence type="ECO:0000313" key="4">
    <source>
        <dbReference type="Proteomes" id="UP000072389"/>
    </source>
</evidence>
<reference evidence="3 4" key="1">
    <citation type="journal article" date="2014" name="Antimicrob. Agents Chemother.">
        <title>Triclosan can select for an AdeIJK-overexpressing mutant of Acinetobacter baumannii ATCC 17978 that displays reduced susceptibility to multiple antibiotics.</title>
        <authorList>
            <person name="Fernando D.M."/>
            <person name="Xu W."/>
            <person name="Loewen P.C."/>
            <person name="Zhanel G.G."/>
            <person name="Kumar A."/>
        </authorList>
    </citation>
    <scope>NUCLEOTIDE SEQUENCE [LARGE SCALE GENOMIC DNA]</scope>
    <source>
        <strain evidence="3 4">ATCC 17978</strain>
    </source>
</reference>
<proteinExistence type="predicted"/>
<keyword evidence="2" id="KW-0732">Signal</keyword>